<dbReference type="PANTHER" id="PTHR34730">
    <property type="entry name" value="UNNAMED PRODUCT"/>
    <property type="match status" value="1"/>
</dbReference>
<sequence length="1416" mass="158461">MRPSLVVLFFVFYRIAVGQTIWQFPSECWHSSNGRYDPLACWLWHLQVNIPDQSFHSGLVSIEISHLHCTNFTVGSLPSSYSAPSTLQWNAQNVSTICQGSYQVTGGIIAGEIYAQINSSDHAIDIALQILSSADTATPISTILRPRAVHTTNCQTNIQLDDLQFTGSISAKIVNLFAKQISNYVTGAIQQQICPLFPTQVDPWMTQQLSKVNEWIDRILTPSSPLTSKDTVNSPLLVAPNRQILDETIQTTESNFMNLQTDVPFFKNSMDWLNDVLIQPHLNEGLLPHHWLPNNQTEESSCGFCFEGWNGVMQSLIVNHRPNGVTIPLPFQNISILVPHYAQLELQMHNLSIVSGLEHWELVDLLRIQSWNAISSSLENRNSTLRCDMKIIIQTIPDGIFQGDDLIESFSVQLHAESLKVLLDLELDYQALVFQALTMDTIIGLIHGILAKNETRTRQSLVDLLHGADRLEASKLNVDMILSSLLIIPHVNSSVSVRTLEEDLDGALNNLFQLILSEYQPLVQAIVKASINGFARQALNEFLNNTISSVDEILSSQHASKHSEPFIAGDDINITEYLIYLNDFLNQPRTIGDLNQYVDCIGTFISRVVELHWGSSPLALKFKLFELESFLIDNLGRFQEMQVFDPDGGHRFNTSTMYDSAFDSDFKPLVTAAGNFIFAPLNITAAIVWETSLDGIFLLFKSALSYDFSELRRLSLSHVLKHDQCLLTPLSMSFDPTNSTFRRFQTKLRGILQSPNWNQTFILSLDSNDYPEVQKSIFQFSNWAVISANDLLASTSRSLLTHATYSCEGVTPPPNHSDDNEVEPISYSSIFLVIGAVLIFAQSVLLLLKTSPVTRYEGSLHRQTVPALEEPLLNDPSIMFDQSEDALPVLETLPRTCLMHSANVPYFFRVFVPVLILSTTVLLVLSNLNVGAAVNLVIRSGDEAIRIPPLFEFSLVNTAKEMLHAKIYPLFFLVIAFSGIWPYCKLILMLISWVAETSFLSVRRRERLLLALDALSKFSLVDTYVLVLFVVAFRYHLDLSPEQNESLALDVYVTPLFGFYGFLLATALSLIAGHLLVYYHRRVRLSRKGASNSETETLINHRYFIEGRKLRLSQNFFICVASTITLTLFLLGLGMARKCFHFDFGGLGGMILGEKRRTSYSLLSLGSSLSNSVENSDSNGIFLLLCAYYFYAVFTPFATLLFLATFVVVPMTTRGQLALITLAEIANAWSAVEVFALSIVAALLQISTFSSFIIGDRCDFLHKILEDQSESQIDSCFSVNASVSWDSTFLLVAVCLNSACVAVVLRLAHLAIDERLEQVTDNDDNAPPEMGQSGRTFAERLAANHWTSWIVNFETDYAVVFPIESEVATEFATAVEESAISFPREVFEEAWKTPADHDPTFKEWKEAENSGQSSTD</sequence>
<feature type="transmembrane region" description="Helical" evidence="2">
    <location>
        <begin position="1288"/>
        <end position="1308"/>
    </location>
</feature>
<dbReference type="Proteomes" id="UP000198406">
    <property type="component" value="Unassembled WGS sequence"/>
</dbReference>
<evidence type="ECO:0000256" key="3">
    <source>
        <dbReference type="SAM" id="SignalP"/>
    </source>
</evidence>
<keyword evidence="3" id="KW-0732">Signal</keyword>
<gene>
    <name evidence="4" type="ORF">FisN_7Hh008</name>
</gene>
<feature type="transmembrane region" description="Helical" evidence="2">
    <location>
        <begin position="970"/>
        <end position="994"/>
    </location>
</feature>
<accession>A0A1Z5K3B2</accession>
<evidence type="ECO:0000313" key="4">
    <source>
        <dbReference type="EMBL" id="GAX20699.1"/>
    </source>
</evidence>
<evidence type="ECO:0000313" key="5">
    <source>
        <dbReference type="Proteomes" id="UP000198406"/>
    </source>
</evidence>
<feature type="transmembrane region" description="Helical" evidence="2">
    <location>
        <begin position="1057"/>
        <end position="1079"/>
    </location>
</feature>
<comment type="caution">
    <text evidence="4">The sequence shown here is derived from an EMBL/GenBank/DDBJ whole genome shotgun (WGS) entry which is preliminary data.</text>
</comment>
<dbReference type="InParanoid" id="A0A1Z5K3B2"/>
<feature type="transmembrane region" description="Helical" evidence="2">
    <location>
        <begin position="1230"/>
        <end position="1254"/>
    </location>
</feature>
<keyword evidence="2" id="KW-0472">Membrane</keyword>
<dbReference type="SUPFAM" id="SSF55394">
    <property type="entry name" value="Bactericidal permeability-increasing protein, BPI"/>
    <property type="match status" value="1"/>
</dbReference>
<feature type="region of interest" description="Disordered" evidence="1">
    <location>
        <begin position="1394"/>
        <end position="1416"/>
    </location>
</feature>
<keyword evidence="2" id="KW-0812">Transmembrane</keyword>
<dbReference type="Gene3D" id="3.15.10.10">
    <property type="entry name" value="Bactericidal permeability-increasing protein, domain 1"/>
    <property type="match status" value="1"/>
</dbReference>
<keyword evidence="5" id="KW-1185">Reference proteome</keyword>
<feature type="transmembrane region" description="Helical" evidence="2">
    <location>
        <begin position="1181"/>
        <end position="1209"/>
    </location>
</feature>
<evidence type="ECO:0000256" key="2">
    <source>
        <dbReference type="SAM" id="Phobius"/>
    </source>
</evidence>
<protein>
    <submittedName>
        <fullName evidence="4">Uncharacterized protein</fullName>
    </submittedName>
</protein>
<dbReference type="PANTHER" id="PTHR34730:SF1">
    <property type="entry name" value="PARAQUAT-INDUCIBLE PROTEIN A"/>
    <property type="match status" value="1"/>
</dbReference>
<dbReference type="GO" id="GO:0008289">
    <property type="term" value="F:lipid binding"/>
    <property type="evidence" value="ECO:0007669"/>
    <property type="project" value="InterPro"/>
</dbReference>
<keyword evidence="2" id="KW-1133">Transmembrane helix</keyword>
<evidence type="ECO:0000256" key="1">
    <source>
        <dbReference type="SAM" id="MobiDB-lite"/>
    </source>
</evidence>
<feature type="transmembrane region" description="Helical" evidence="2">
    <location>
        <begin position="906"/>
        <end position="925"/>
    </location>
</feature>
<feature type="transmembrane region" description="Helical" evidence="2">
    <location>
        <begin position="825"/>
        <end position="848"/>
    </location>
</feature>
<organism evidence="4 5">
    <name type="scientific">Fistulifera solaris</name>
    <name type="common">Oleaginous diatom</name>
    <dbReference type="NCBI Taxonomy" id="1519565"/>
    <lineage>
        <taxon>Eukaryota</taxon>
        <taxon>Sar</taxon>
        <taxon>Stramenopiles</taxon>
        <taxon>Ochrophyta</taxon>
        <taxon>Bacillariophyta</taxon>
        <taxon>Bacillariophyceae</taxon>
        <taxon>Bacillariophycidae</taxon>
        <taxon>Naviculales</taxon>
        <taxon>Naviculaceae</taxon>
        <taxon>Fistulifera</taxon>
    </lineage>
</organism>
<reference evidence="4 5" key="1">
    <citation type="journal article" date="2015" name="Plant Cell">
        <title>Oil accumulation by the oleaginous diatom Fistulifera solaris as revealed by the genome and transcriptome.</title>
        <authorList>
            <person name="Tanaka T."/>
            <person name="Maeda Y."/>
            <person name="Veluchamy A."/>
            <person name="Tanaka M."/>
            <person name="Abida H."/>
            <person name="Marechal E."/>
            <person name="Bowler C."/>
            <person name="Muto M."/>
            <person name="Sunaga Y."/>
            <person name="Tanaka M."/>
            <person name="Yoshino T."/>
            <person name="Taniguchi T."/>
            <person name="Fukuda Y."/>
            <person name="Nemoto M."/>
            <person name="Matsumoto M."/>
            <person name="Wong P.S."/>
            <person name="Aburatani S."/>
            <person name="Fujibuchi W."/>
        </authorList>
    </citation>
    <scope>NUCLEOTIDE SEQUENCE [LARGE SCALE GENOMIC DNA]</scope>
    <source>
        <strain evidence="4 5">JPCC DA0580</strain>
    </source>
</reference>
<proteinExistence type="predicted"/>
<dbReference type="OrthoDB" id="422471at2759"/>
<feature type="signal peptide" evidence="3">
    <location>
        <begin position="1"/>
        <end position="18"/>
    </location>
</feature>
<dbReference type="InterPro" id="IPR017943">
    <property type="entry name" value="Bactericidal_perm-incr_a/b_dom"/>
</dbReference>
<dbReference type="EMBL" id="BDSP01000152">
    <property type="protein sequence ID" value="GAX20699.1"/>
    <property type="molecule type" value="Genomic_DNA"/>
</dbReference>
<feature type="transmembrane region" description="Helical" evidence="2">
    <location>
        <begin position="1116"/>
        <end position="1136"/>
    </location>
</feature>
<feature type="transmembrane region" description="Helical" evidence="2">
    <location>
        <begin position="1015"/>
        <end position="1037"/>
    </location>
</feature>
<feature type="compositionally biased region" description="Basic and acidic residues" evidence="1">
    <location>
        <begin position="1394"/>
        <end position="1408"/>
    </location>
</feature>
<name>A0A1Z5K3B2_FISSO</name>
<feature type="chain" id="PRO_5012690101" evidence="3">
    <location>
        <begin position="19"/>
        <end position="1416"/>
    </location>
</feature>